<reference evidence="1" key="1">
    <citation type="submission" date="2018-02" db="EMBL/GenBank/DDBJ databases">
        <title>Rhizophora mucronata_Transcriptome.</title>
        <authorList>
            <person name="Meera S.P."/>
            <person name="Sreeshan A."/>
            <person name="Augustine A."/>
        </authorList>
    </citation>
    <scope>NUCLEOTIDE SEQUENCE</scope>
    <source>
        <tissue evidence="1">Leaf</tissue>
    </source>
</reference>
<dbReference type="AlphaFoldDB" id="A0A2P2PMG8"/>
<proteinExistence type="predicted"/>
<evidence type="ECO:0000313" key="1">
    <source>
        <dbReference type="EMBL" id="MBX55928.1"/>
    </source>
</evidence>
<accession>A0A2P2PMG8</accession>
<dbReference type="EMBL" id="GGEC01075444">
    <property type="protein sequence ID" value="MBX55928.1"/>
    <property type="molecule type" value="Transcribed_RNA"/>
</dbReference>
<organism evidence="1">
    <name type="scientific">Rhizophora mucronata</name>
    <name type="common">Asiatic mangrove</name>
    <dbReference type="NCBI Taxonomy" id="61149"/>
    <lineage>
        <taxon>Eukaryota</taxon>
        <taxon>Viridiplantae</taxon>
        <taxon>Streptophyta</taxon>
        <taxon>Embryophyta</taxon>
        <taxon>Tracheophyta</taxon>
        <taxon>Spermatophyta</taxon>
        <taxon>Magnoliopsida</taxon>
        <taxon>eudicotyledons</taxon>
        <taxon>Gunneridae</taxon>
        <taxon>Pentapetalae</taxon>
        <taxon>rosids</taxon>
        <taxon>fabids</taxon>
        <taxon>Malpighiales</taxon>
        <taxon>Rhizophoraceae</taxon>
        <taxon>Rhizophora</taxon>
    </lineage>
</organism>
<name>A0A2P2PMG8_RHIMU</name>
<protein>
    <submittedName>
        <fullName evidence="1">Uncharacterized protein</fullName>
    </submittedName>
</protein>
<sequence length="37" mass="4135">MNLLSLKCYTGETTRTVPVAIPSIFALRIETKPISNR</sequence>